<dbReference type="PANTHER" id="PTHR12463:SF1">
    <property type="entry name" value="2-OXOGLUTARATE AND FE-DEPENDENT OXYGENASE FAMILY PROTEIN"/>
    <property type="match status" value="1"/>
</dbReference>
<dbReference type="InterPro" id="IPR012677">
    <property type="entry name" value="Nucleotide-bd_a/b_plait_sf"/>
</dbReference>
<protein>
    <submittedName>
        <fullName evidence="5">Uncharacterized protein</fullName>
    </submittedName>
</protein>
<sequence length="347" mass="38884">MGLTRFMRPKGGCNESSPNLYVANCGPAVGLSLDAIVLVFSKYGDIRGVYPADESGTRVIVSYHDKTSAQSALEALDGHPCPHLGGRCLHIRYSVQSVSKAKVNESFVVSLEASELKIPGVYFIPDFITAKEEQELLAAVDSRPWQNLAKRRVQHYGYEFCYDIRNVNTSHYLGELPQFVSLVLERVSSFQKLGYTGSVVLDQLTVNEYPPGVGLSPHIDTHSAFEGLIFSLSLAGPCVMEFRKYQKGVWVTNSELASHGEMQDCDKMTSSFLRKAIYLPPRSMLLLSGEARYAWHHYIPHHKVDIVKDNTIRRAPRRVSFTLRKVREGLCECNFPAYCDSQKCHAE</sequence>
<keyword evidence="2" id="KW-0694">RNA-binding</keyword>
<evidence type="ECO:0000313" key="6">
    <source>
        <dbReference type="Proteomes" id="UP001152484"/>
    </source>
</evidence>
<dbReference type="AlphaFoldDB" id="A0A9P1DVX4"/>
<dbReference type="SUPFAM" id="SSF51197">
    <property type="entry name" value="Clavaminate synthase-like"/>
    <property type="match status" value="1"/>
</dbReference>
<evidence type="ECO:0000259" key="3">
    <source>
        <dbReference type="PROSITE" id="PS50102"/>
    </source>
</evidence>
<evidence type="ECO:0000259" key="4">
    <source>
        <dbReference type="PROSITE" id="PS51471"/>
    </source>
</evidence>
<reference evidence="5" key="1">
    <citation type="submission" date="2022-07" db="EMBL/GenBank/DDBJ databases">
        <authorList>
            <person name="Macas J."/>
            <person name="Novak P."/>
            <person name="Neumann P."/>
        </authorList>
    </citation>
    <scope>NUCLEOTIDE SEQUENCE</scope>
</reference>
<dbReference type="PROSITE" id="PS51471">
    <property type="entry name" value="FE2OG_OXY"/>
    <property type="match status" value="1"/>
</dbReference>
<dbReference type="OrthoDB" id="271595at2759"/>
<comment type="similarity">
    <text evidence="1">Belongs to the alkB family.</text>
</comment>
<dbReference type="PROSITE" id="PS50102">
    <property type="entry name" value="RRM"/>
    <property type="match status" value="1"/>
</dbReference>
<accession>A0A9P1DVX4</accession>
<dbReference type="InterPro" id="IPR027450">
    <property type="entry name" value="AlkB-like"/>
</dbReference>
<dbReference type="GO" id="GO:0070988">
    <property type="term" value="P:demethylation"/>
    <property type="evidence" value="ECO:0007669"/>
    <property type="project" value="InterPro"/>
</dbReference>
<dbReference type="FunFam" id="2.60.120.590:FF:000018">
    <property type="entry name" value="ALKylated DNA repair protein AlkB homolog"/>
    <property type="match status" value="1"/>
</dbReference>
<dbReference type="InterPro" id="IPR000504">
    <property type="entry name" value="RRM_dom"/>
</dbReference>
<dbReference type="GO" id="GO:0003723">
    <property type="term" value="F:RNA binding"/>
    <property type="evidence" value="ECO:0007669"/>
    <property type="project" value="UniProtKB-UniRule"/>
</dbReference>
<name>A0A9P1DVX4_CUSEU</name>
<dbReference type="Gene3D" id="2.60.120.590">
    <property type="entry name" value="Alpha-ketoglutarate-dependent dioxygenase AlkB-like"/>
    <property type="match status" value="1"/>
</dbReference>
<dbReference type="EMBL" id="CAMAPE010000002">
    <property type="protein sequence ID" value="CAH9055040.1"/>
    <property type="molecule type" value="Genomic_DNA"/>
</dbReference>
<feature type="domain" description="RRM" evidence="3">
    <location>
        <begin position="18"/>
        <end position="96"/>
    </location>
</feature>
<dbReference type="InterPro" id="IPR035979">
    <property type="entry name" value="RBD_domain_sf"/>
</dbReference>
<evidence type="ECO:0000313" key="5">
    <source>
        <dbReference type="EMBL" id="CAH9055040.1"/>
    </source>
</evidence>
<evidence type="ECO:0000256" key="1">
    <source>
        <dbReference type="ARBA" id="ARBA00007879"/>
    </source>
</evidence>
<dbReference type="InterPro" id="IPR005123">
    <property type="entry name" value="Oxoglu/Fe-dep_dioxygenase_dom"/>
</dbReference>
<dbReference type="InterPro" id="IPR032857">
    <property type="entry name" value="ALKBH4"/>
</dbReference>
<feature type="domain" description="Fe2OG dioxygenase" evidence="4">
    <location>
        <begin position="200"/>
        <end position="327"/>
    </location>
</feature>
<comment type="caution">
    <text evidence="5">The sequence shown here is derived from an EMBL/GenBank/DDBJ whole genome shotgun (WGS) entry which is preliminary data.</text>
</comment>
<keyword evidence="6" id="KW-1185">Reference proteome</keyword>
<dbReference type="GO" id="GO:0032451">
    <property type="term" value="F:demethylase activity"/>
    <property type="evidence" value="ECO:0007669"/>
    <property type="project" value="TreeGrafter"/>
</dbReference>
<dbReference type="GO" id="GO:0016491">
    <property type="term" value="F:oxidoreductase activity"/>
    <property type="evidence" value="ECO:0007669"/>
    <property type="project" value="TreeGrafter"/>
</dbReference>
<proteinExistence type="inferred from homology"/>
<dbReference type="InterPro" id="IPR037151">
    <property type="entry name" value="AlkB-like_sf"/>
</dbReference>
<dbReference type="Proteomes" id="UP001152484">
    <property type="component" value="Unassembled WGS sequence"/>
</dbReference>
<dbReference type="PANTHER" id="PTHR12463">
    <property type="entry name" value="OXYGENASE-RELATED"/>
    <property type="match status" value="1"/>
</dbReference>
<dbReference type="SUPFAM" id="SSF54928">
    <property type="entry name" value="RNA-binding domain, RBD"/>
    <property type="match status" value="1"/>
</dbReference>
<organism evidence="5 6">
    <name type="scientific">Cuscuta europaea</name>
    <name type="common">European dodder</name>
    <dbReference type="NCBI Taxonomy" id="41803"/>
    <lineage>
        <taxon>Eukaryota</taxon>
        <taxon>Viridiplantae</taxon>
        <taxon>Streptophyta</taxon>
        <taxon>Embryophyta</taxon>
        <taxon>Tracheophyta</taxon>
        <taxon>Spermatophyta</taxon>
        <taxon>Magnoliopsida</taxon>
        <taxon>eudicotyledons</taxon>
        <taxon>Gunneridae</taxon>
        <taxon>Pentapetalae</taxon>
        <taxon>asterids</taxon>
        <taxon>lamiids</taxon>
        <taxon>Solanales</taxon>
        <taxon>Convolvulaceae</taxon>
        <taxon>Cuscuteae</taxon>
        <taxon>Cuscuta</taxon>
        <taxon>Cuscuta subgen. Cuscuta</taxon>
    </lineage>
</organism>
<gene>
    <name evidence="5" type="ORF">CEURO_LOCUS755</name>
</gene>
<evidence type="ECO:0000256" key="2">
    <source>
        <dbReference type="PROSITE-ProRule" id="PRU00176"/>
    </source>
</evidence>
<dbReference type="Pfam" id="PF13532">
    <property type="entry name" value="2OG-FeII_Oxy_2"/>
    <property type="match status" value="1"/>
</dbReference>
<dbReference type="Gene3D" id="3.30.70.330">
    <property type="match status" value="1"/>
</dbReference>